<feature type="transmembrane region" description="Helical" evidence="1">
    <location>
        <begin position="226"/>
        <end position="244"/>
    </location>
</feature>
<keyword evidence="1" id="KW-0472">Membrane</keyword>
<organism evidence="2 3">
    <name type="scientific">Gimesia chilikensis</name>
    <dbReference type="NCBI Taxonomy" id="2605989"/>
    <lineage>
        <taxon>Bacteria</taxon>
        <taxon>Pseudomonadati</taxon>
        <taxon>Planctomycetota</taxon>
        <taxon>Planctomycetia</taxon>
        <taxon>Planctomycetales</taxon>
        <taxon>Planctomycetaceae</taxon>
        <taxon>Gimesia</taxon>
    </lineage>
</organism>
<proteinExistence type="predicted"/>
<evidence type="ECO:0000313" key="2">
    <source>
        <dbReference type="EMBL" id="QDT23116.1"/>
    </source>
</evidence>
<gene>
    <name evidence="2" type="ORF">HG66A1_49300</name>
</gene>
<dbReference type="AlphaFoldDB" id="A0A517PUS3"/>
<dbReference type="EMBL" id="CP036266">
    <property type="protein sequence ID" value="QDT23116.1"/>
    <property type="molecule type" value="Genomic_DNA"/>
</dbReference>
<keyword evidence="3" id="KW-1185">Reference proteome</keyword>
<protein>
    <submittedName>
        <fullName evidence="2">Uncharacterized protein</fullName>
    </submittedName>
</protein>
<evidence type="ECO:0000313" key="3">
    <source>
        <dbReference type="Proteomes" id="UP000320421"/>
    </source>
</evidence>
<name>A0A517PUS3_9PLAN</name>
<sequence precursor="true">MNETRYSETQILCGMQELWERHQTQWFFLPRYTPFQPDDRIDVHQKSGIPRWAGEEINFSDLVDLYKSLQSCFRFECTRQEWSDYFRLDVCRDDFEAWERLHAADFTYRRVAQLIAARATAISFEPVNVIGQECGPAGAFHGIQELVREVKKRPRDFGPGTRIRDVLTGNAFALFWLKVRWITKQRAPDLAQFDHRLGRRVLCLMLAYVSFMGAILFSLQVDPSCYYFSAFTLIPLTGLVGWLMERRSNPLPPELQTFRDLAVWMAGLDDKQLLVEGVRK</sequence>
<keyword evidence="1" id="KW-0812">Transmembrane</keyword>
<keyword evidence="1" id="KW-1133">Transmembrane helix</keyword>
<reference evidence="2 3" key="1">
    <citation type="submission" date="2019-02" db="EMBL/GenBank/DDBJ databases">
        <title>Deep-cultivation of Planctomycetes and their phenomic and genomic characterization uncovers novel biology.</title>
        <authorList>
            <person name="Wiegand S."/>
            <person name="Jogler M."/>
            <person name="Boedeker C."/>
            <person name="Pinto D."/>
            <person name="Vollmers J."/>
            <person name="Rivas-Marin E."/>
            <person name="Kohn T."/>
            <person name="Peeters S.H."/>
            <person name="Heuer A."/>
            <person name="Rast P."/>
            <person name="Oberbeckmann S."/>
            <person name="Bunk B."/>
            <person name="Jeske O."/>
            <person name="Meyerdierks A."/>
            <person name="Storesund J.E."/>
            <person name="Kallscheuer N."/>
            <person name="Luecker S."/>
            <person name="Lage O.M."/>
            <person name="Pohl T."/>
            <person name="Merkel B.J."/>
            <person name="Hornburger P."/>
            <person name="Mueller R.-W."/>
            <person name="Bruemmer F."/>
            <person name="Labrenz M."/>
            <person name="Spormann A.M."/>
            <person name="Op den Camp H."/>
            <person name="Overmann J."/>
            <person name="Amann R."/>
            <person name="Jetten M.S.M."/>
            <person name="Mascher T."/>
            <person name="Medema M.H."/>
            <person name="Devos D.P."/>
            <person name="Kaster A.-K."/>
            <person name="Ovreas L."/>
            <person name="Rohde M."/>
            <person name="Galperin M.Y."/>
            <person name="Jogler C."/>
        </authorList>
    </citation>
    <scope>NUCLEOTIDE SEQUENCE [LARGE SCALE GENOMIC DNA]</scope>
    <source>
        <strain evidence="2 3">HG66A1</strain>
    </source>
</reference>
<dbReference type="OrthoDB" id="248820at2"/>
<feature type="transmembrane region" description="Helical" evidence="1">
    <location>
        <begin position="201"/>
        <end position="220"/>
    </location>
</feature>
<dbReference type="RefSeq" id="WP_145190047.1">
    <property type="nucleotide sequence ID" value="NZ_CP036266.1"/>
</dbReference>
<accession>A0A517PUS3</accession>
<dbReference type="Proteomes" id="UP000320421">
    <property type="component" value="Chromosome"/>
</dbReference>
<evidence type="ECO:0000256" key="1">
    <source>
        <dbReference type="SAM" id="Phobius"/>
    </source>
</evidence>